<keyword evidence="1" id="KW-0812">Transmembrane</keyword>
<sequence length="62" mass="6746">MQEASIVLAAFVVYFVPLLAAAAGAVLGGFVGNQLAQSLVRKMAHRHWRSLKGRTYPSSCWI</sequence>
<proteinExistence type="predicted"/>
<protein>
    <submittedName>
        <fullName evidence="2">Uncharacterized protein</fullName>
    </submittedName>
</protein>
<feature type="transmembrane region" description="Helical" evidence="1">
    <location>
        <begin position="6"/>
        <end position="32"/>
    </location>
</feature>
<keyword evidence="3" id="KW-1185">Reference proteome</keyword>
<reference evidence="2" key="2">
    <citation type="submission" date="2020-10" db="EMBL/GenBank/DDBJ databases">
        <title>Comparative genomics of the Acetobacterium genus.</title>
        <authorList>
            <person name="Marshall C."/>
            <person name="May H."/>
            <person name="Norman S."/>
        </authorList>
    </citation>
    <scope>NUCLEOTIDE SEQUENCE</scope>
    <source>
        <strain evidence="2">DER-2019</strain>
    </source>
</reference>
<reference evidence="2" key="1">
    <citation type="submission" date="2019-10" db="EMBL/GenBank/DDBJ databases">
        <authorList>
            <person name="Ross D.E."/>
            <person name="Gulliver D."/>
        </authorList>
    </citation>
    <scope>NUCLEOTIDE SEQUENCE</scope>
    <source>
        <strain evidence="2">DER-2019</strain>
    </source>
</reference>
<organism evidence="2 3">
    <name type="scientific">Acetobacterium paludosum</name>
    <dbReference type="NCBI Taxonomy" id="52693"/>
    <lineage>
        <taxon>Bacteria</taxon>
        <taxon>Bacillati</taxon>
        <taxon>Bacillota</taxon>
        <taxon>Clostridia</taxon>
        <taxon>Eubacteriales</taxon>
        <taxon>Eubacteriaceae</taxon>
        <taxon>Acetobacterium</taxon>
    </lineage>
</organism>
<dbReference type="RefSeq" id="WP_148568271.1">
    <property type="nucleotide sequence ID" value="NZ_RXYA01000016.1"/>
</dbReference>
<keyword evidence="1" id="KW-1133">Transmembrane helix</keyword>
<name>A0A923HVF9_9FIRM</name>
<keyword evidence="1" id="KW-0472">Membrane</keyword>
<evidence type="ECO:0000313" key="3">
    <source>
        <dbReference type="Proteomes" id="UP000616595"/>
    </source>
</evidence>
<dbReference type="EMBL" id="WJBD01000014">
    <property type="protein sequence ID" value="MBC3889006.1"/>
    <property type="molecule type" value="Genomic_DNA"/>
</dbReference>
<gene>
    <name evidence="2" type="ORF">GH810_11845</name>
</gene>
<evidence type="ECO:0000313" key="2">
    <source>
        <dbReference type="EMBL" id="MBC3889006.1"/>
    </source>
</evidence>
<evidence type="ECO:0000256" key="1">
    <source>
        <dbReference type="SAM" id="Phobius"/>
    </source>
</evidence>
<accession>A0A923HVF9</accession>
<dbReference type="AlphaFoldDB" id="A0A923HVF9"/>
<dbReference type="Proteomes" id="UP000616595">
    <property type="component" value="Unassembled WGS sequence"/>
</dbReference>
<comment type="caution">
    <text evidence="2">The sequence shown here is derived from an EMBL/GenBank/DDBJ whole genome shotgun (WGS) entry which is preliminary data.</text>
</comment>